<feature type="domain" description="DUF5616" evidence="2">
    <location>
        <begin position="85"/>
        <end position="223"/>
    </location>
</feature>
<protein>
    <submittedName>
        <fullName evidence="3">DUF434 domain-containing protein</fullName>
    </submittedName>
</protein>
<dbReference type="PANTHER" id="PTHR42252:SF1">
    <property type="entry name" value="DUF434 DOMAIN-CONTAINING PROTEIN"/>
    <property type="match status" value="1"/>
</dbReference>
<dbReference type="Pfam" id="PF18481">
    <property type="entry name" value="DUF5616"/>
    <property type="match status" value="1"/>
</dbReference>
<dbReference type="AlphaFoldDB" id="A0A3D3RFU7"/>
<comment type="caution">
    <text evidence="3">The sequence shown here is derived from an EMBL/GenBank/DDBJ whole genome shotgun (WGS) entry which is preliminary data.</text>
</comment>
<feature type="domain" description="DUF434" evidence="1">
    <location>
        <begin position="26"/>
        <end position="77"/>
    </location>
</feature>
<evidence type="ECO:0000313" key="4">
    <source>
        <dbReference type="Proteomes" id="UP000263642"/>
    </source>
</evidence>
<proteinExistence type="predicted"/>
<evidence type="ECO:0000313" key="3">
    <source>
        <dbReference type="EMBL" id="HCO26942.1"/>
    </source>
</evidence>
<sequence length="240" mass="26811">MPDQRKHRGAHPQDQSLFDTVSEPGLRQATCDLSWLLTRGYAPVSALKLVGDRYALNARQRTAVGRCACCEVEASRRAAHRVQTQDLANRELWVDGYNVLTSLEAALSGGVILQARDGCYRDMASMHGSYRKVAETIPAIQILGELMAEWNVATCRWLLDQPVSNSGRLKTMLREISEEHGWNWEIELVPDPDPVLSRADQIVASADSQILNQAERWFNLARCAIETRVPAAWIVDLSGE</sequence>
<dbReference type="InterPro" id="IPR041652">
    <property type="entry name" value="DUF5616"/>
</dbReference>
<accession>A0A3D3RFU7</accession>
<dbReference type="Pfam" id="PF04256">
    <property type="entry name" value="DUF434"/>
    <property type="match status" value="1"/>
</dbReference>
<evidence type="ECO:0000259" key="2">
    <source>
        <dbReference type="Pfam" id="PF18481"/>
    </source>
</evidence>
<dbReference type="PANTHER" id="PTHR42252">
    <property type="entry name" value="DUF5616 DOMAIN-CONTAINING PROTEIN"/>
    <property type="match status" value="1"/>
</dbReference>
<dbReference type="InterPro" id="IPR007368">
    <property type="entry name" value="DUF434"/>
</dbReference>
<reference evidence="3 4" key="1">
    <citation type="journal article" date="2018" name="Nat. Biotechnol.">
        <title>A standardized bacterial taxonomy based on genome phylogeny substantially revises the tree of life.</title>
        <authorList>
            <person name="Parks D.H."/>
            <person name="Chuvochina M."/>
            <person name="Waite D.W."/>
            <person name="Rinke C."/>
            <person name="Skarshewski A."/>
            <person name="Chaumeil P.A."/>
            <person name="Hugenholtz P."/>
        </authorList>
    </citation>
    <scope>NUCLEOTIDE SEQUENCE [LARGE SCALE GENOMIC DNA]</scope>
    <source>
        <strain evidence="3">UBA9375</strain>
    </source>
</reference>
<gene>
    <name evidence="3" type="ORF">DIT97_29500</name>
</gene>
<organism evidence="3 4">
    <name type="scientific">Gimesia maris</name>
    <dbReference type="NCBI Taxonomy" id="122"/>
    <lineage>
        <taxon>Bacteria</taxon>
        <taxon>Pseudomonadati</taxon>
        <taxon>Planctomycetota</taxon>
        <taxon>Planctomycetia</taxon>
        <taxon>Planctomycetales</taxon>
        <taxon>Planctomycetaceae</taxon>
        <taxon>Gimesia</taxon>
    </lineage>
</organism>
<dbReference type="EMBL" id="DQAY01000183">
    <property type="protein sequence ID" value="HCO26942.1"/>
    <property type="molecule type" value="Genomic_DNA"/>
</dbReference>
<dbReference type="Proteomes" id="UP000263642">
    <property type="component" value="Unassembled WGS sequence"/>
</dbReference>
<evidence type="ECO:0000259" key="1">
    <source>
        <dbReference type="Pfam" id="PF04256"/>
    </source>
</evidence>
<name>A0A3D3RFU7_9PLAN</name>